<evidence type="ECO:0000313" key="2">
    <source>
        <dbReference type="Proteomes" id="UP000028868"/>
    </source>
</evidence>
<accession>A0A024P546</accession>
<proteinExistence type="predicted"/>
<organism evidence="1 2">
    <name type="scientific">Halobacillus karajensis</name>
    <dbReference type="NCBI Taxonomy" id="195088"/>
    <lineage>
        <taxon>Bacteria</taxon>
        <taxon>Bacillati</taxon>
        <taxon>Bacillota</taxon>
        <taxon>Bacilli</taxon>
        <taxon>Bacillales</taxon>
        <taxon>Bacillaceae</taxon>
        <taxon>Halobacillus</taxon>
    </lineage>
</organism>
<comment type="caution">
    <text evidence="1">The sequence shown here is derived from an EMBL/GenBank/DDBJ whole genome shotgun (WGS) entry which is preliminary data.</text>
</comment>
<dbReference type="EMBL" id="CCDI010000002">
    <property type="protein sequence ID" value="CDQ24000.1"/>
    <property type="molecule type" value="Genomic_DNA"/>
</dbReference>
<dbReference type="InterPro" id="IPR037208">
    <property type="entry name" value="Spo0E-like_sf"/>
</dbReference>
<reference evidence="2" key="1">
    <citation type="submission" date="2014-03" db="EMBL/GenBank/DDBJ databases">
        <authorList>
            <person name="Urmite Genomes U."/>
        </authorList>
    </citation>
    <scope>NUCLEOTIDE SEQUENCE [LARGE SCALE GENOMIC DNA]</scope>
    <source>
        <strain evidence="2">HD-03</strain>
    </source>
</reference>
<evidence type="ECO:0000313" key="1">
    <source>
        <dbReference type="EMBL" id="CDQ24000.1"/>
    </source>
</evidence>
<dbReference type="Pfam" id="PF09388">
    <property type="entry name" value="SpoOE-like"/>
    <property type="match status" value="1"/>
</dbReference>
<name>A0A024P546_9BACI</name>
<dbReference type="GO" id="GO:0043937">
    <property type="term" value="P:regulation of sporulation"/>
    <property type="evidence" value="ECO:0007669"/>
    <property type="project" value="InterPro"/>
</dbReference>
<dbReference type="InterPro" id="IPR018540">
    <property type="entry name" value="Spo0E-like"/>
</dbReference>
<dbReference type="InterPro" id="IPR036638">
    <property type="entry name" value="HLH_DNA-bd_sf"/>
</dbReference>
<reference evidence="1 2" key="2">
    <citation type="submission" date="2014-05" db="EMBL/GenBank/DDBJ databases">
        <title>Draft genome sequence of Halobacillus karajensis HK-03.</title>
        <authorList>
            <person name="Khelaifia S."/>
            <person name="Croce O."/>
            <person name="Lagier J.C."/>
            <person name="Raoult D."/>
        </authorList>
    </citation>
    <scope>NUCLEOTIDE SEQUENCE [LARGE SCALE GENOMIC DNA]</scope>
    <source>
        <strain evidence="1 2">HD-03</strain>
    </source>
</reference>
<dbReference type="Proteomes" id="UP000028868">
    <property type="component" value="Unassembled WGS sequence"/>
</dbReference>
<dbReference type="OrthoDB" id="2973540at2"/>
<gene>
    <name evidence="1" type="ORF">BN983_02262</name>
</gene>
<dbReference type="AlphaFoldDB" id="A0A024P546"/>
<sequence length="55" mass="6756">MPYKEHLEQQIEELRSHMYEIYKNNPEDEELLKISQELDELLNRRDIQSIKALIK</sequence>
<dbReference type="Gene3D" id="4.10.280.10">
    <property type="entry name" value="Helix-loop-helix DNA-binding domain"/>
    <property type="match status" value="1"/>
</dbReference>
<dbReference type="GO" id="GO:0046983">
    <property type="term" value="F:protein dimerization activity"/>
    <property type="evidence" value="ECO:0007669"/>
    <property type="project" value="InterPro"/>
</dbReference>
<protein>
    <submittedName>
        <fullName evidence="1">Spo0E like sporulation regulatory protein</fullName>
    </submittedName>
</protein>
<keyword evidence="2" id="KW-1185">Reference proteome</keyword>
<dbReference type="SUPFAM" id="SSF140500">
    <property type="entry name" value="BAS1536-like"/>
    <property type="match status" value="1"/>
</dbReference>